<sequence length="440" mass="49958">MGVQTPRQIFPYSNFTSTEDLPAHLHAYNAPPTLLDTLALPAKKIRTQWGLIEITRQGCFRFSFFARSEWVSLHREEVSNKASHELPLMTAKLPSYPCVYTSSTTLSHSMKKWRGKPHELHFSVDCGGRCIHIEEPKTGEILQRYHFGELPQRQRLRYTYALEIASAMKTFTPKVGFFQLMSNSPDPDFLVEFEPSIASTTAIRKVEIRKNRISFLSAVHTLCLSLEDLSHFDEDPTECMAHTSAPHVHLREGKKDKIQDFTPEQALSPPHPARLSPNEENEIFPLDPSRDPLEAATANISSLDEVREHFHRAIHASQLSPENVLRVWTLTLRGYRRSLEIEQHSYETFNQYVYGRLPQALARDPLGTVIASSSISPPVLEPILPPSRMPSAQAQSVSTYAEPQDGLSSFWGDSMDVFKREIYHCIFPVFVDSAEEKVGD</sequence>
<reference evidence="1 2" key="1">
    <citation type="journal article" date="2020" name="bioRxiv">
        <title>Metabolic contributions of an alphaproteobacterial endosymbiont in the apicomplexan Cardiosporidium cionae.</title>
        <authorList>
            <person name="Hunter E.S."/>
            <person name="Paight C.J."/>
            <person name="Lane C.E."/>
        </authorList>
    </citation>
    <scope>NUCLEOTIDE SEQUENCE [LARGE SCALE GENOMIC DNA]</scope>
    <source>
        <strain evidence="1">ESH_2018</strain>
    </source>
</reference>
<evidence type="ECO:0000313" key="2">
    <source>
        <dbReference type="Proteomes" id="UP000823046"/>
    </source>
</evidence>
<dbReference type="EMBL" id="JADAQX010000336">
    <property type="protein sequence ID" value="KAF8820648.1"/>
    <property type="molecule type" value="Genomic_DNA"/>
</dbReference>
<name>A0ABQ7J9G4_9APIC</name>
<accession>A0ABQ7J9G4</accession>
<proteinExistence type="predicted"/>
<comment type="caution">
    <text evidence="1">The sequence shown here is derived from an EMBL/GenBank/DDBJ whole genome shotgun (WGS) entry which is preliminary data.</text>
</comment>
<dbReference type="Proteomes" id="UP000823046">
    <property type="component" value="Unassembled WGS sequence"/>
</dbReference>
<keyword evidence="2" id="KW-1185">Reference proteome</keyword>
<organism evidence="1 2">
    <name type="scientific">Cardiosporidium cionae</name>
    <dbReference type="NCBI Taxonomy" id="476202"/>
    <lineage>
        <taxon>Eukaryota</taxon>
        <taxon>Sar</taxon>
        <taxon>Alveolata</taxon>
        <taxon>Apicomplexa</taxon>
        <taxon>Aconoidasida</taxon>
        <taxon>Nephromycida</taxon>
        <taxon>Cardiosporidium</taxon>
    </lineage>
</organism>
<gene>
    <name evidence="1" type="ORF">IE077_004451</name>
</gene>
<protein>
    <submittedName>
        <fullName evidence="1">Uncharacterized protein</fullName>
    </submittedName>
</protein>
<evidence type="ECO:0000313" key="1">
    <source>
        <dbReference type="EMBL" id="KAF8820648.1"/>
    </source>
</evidence>